<evidence type="ECO:0000256" key="1">
    <source>
        <dbReference type="SAM" id="Coils"/>
    </source>
</evidence>
<evidence type="ECO:0000313" key="4">
    <source>
        <dbReference type="EMBL" id="KAK5638348.1"/>
    </source>
</evidence>
<name>A0AAN7ZG81_9COLE</name>
<gene>
    <name evidence="4" type="ORF">RI129_012643</name>
</gene>
<protein>
    <recommendedName>
        <fullName evidence="3">Ska2 N-terminal domain-containing protein</fullName>
    </recommendedName>
</protein>
<feature type="domain" description="Ska2 N-terminal" evidence="3">
    <location>
        <begin position="2"/>
        <end position="98"/>
    </location>
</feature>
<organism evidence="4 5">
    <name type="scientific">Pyrocoelia pectoralis</name>
    <dbReference type="NCBI Taxonomy" id="417401"/>
    <lineage>
        <taxon>Eukaryota</taxon>
        <taxon>Metazoa</taxon>
        <taxon>Ecdysozoa</taxon>
        <taxon>Arthropoda</taxon>
        <taxon>Hexapoda</taxon>
        <taxon>Insecta</taxon>
        <taxon>Pterygota</taxon>
        <taxon>Neoptera</taxon>
        <taxon>Endopterygota</taxon>
        <taxon>Coleoptera</taxon>
        <taxon>Polyphaga</taxon>
        <taxon>Elateriformia</taxon>
        <taxon>Elateroidea</taxon>
        <taxon>Lampyridae</taxon>
        <taxon>Lampyrinae</taxon>
        <taxon>Pyrocoelia</taxon>
    </lineage>
</organism>
<evidence type="ECO:0000313" key="5">
    <source>
        <dbReference type="Proteomes" id="UP001329430"/>
    </source>
</evidence>
<dbReference type="AlphaFoldDB" id="A0AAN7ZG81"/>
<evidence type="ECO:0000256" key="2">
    <source>
        <dbReference type="SAM" id="MobiDB-lite"/>
    </source>
</evidence>
<dbReference type="InterPro" id="IPR042091">
    <property type="entry name" value="Ska2_N"/>
</dbReference>
<dbReference type="Proteomes" id="UP001329430">
    <property type="component" value="Chromosome 10"/>
</dbReference>
<sequence length="124" mass="13928">MEEAVGNIEKQMQRADKKLDSLAFKVINAEKDILAEAGTEIEVNNLLRSVTDVKNDYQNLRKDIHEVQDLQKQLSNSLQSQLQLLQSKYNLLKEKISVNVPRNNTPGVPKIIVTDASPGKTNSK</sequence>
<feature type="coiled-coil region" evidence="1">
    <location>
        <begin position="43"/>
        <end position="95"/>
    </location>
</feature>
<reference evidence="4 5" key="1">
    <citation type="journal article" date="2024" name="Insects">
        <title>An Improved Chromosome-Level Genome Assembly of the Firefly Pyrocoelia pectoralis.</title>
        <authorList>
            <person name="Fu X."/>
            <person name="Meyer-Rochow V.B."/>
            <person name="Ballantyne L."/>
            <person name="Zhu X."/>
        </authorList>
    </citation>
    <scope>NUCLEOTIDE SEQUENCE [LARGE SCALE GENOMIC DNA]</scope>
    <source>
        <strain evidence="4">XCY_ONT2</strain>
    </source>
</reference>
<keyword evidence="5" id="KW-1185">Reference proteome</keyword>
<comment type="caution">
    <text evidence="4">The sequence shown here is derived from an EMBL/GenBank/DDBJ whole genome shotgun (WGS) entry which is preliminary data.</text>
</comment>
<dbReference type="Gene3D" id="6.10.250.1380">
    <property type="match status" value="1"/>
</dbReference>
<dbReference type="EMBL" id="JAVRBK010000010">
    <property type="protein sequence ID" value="KAK5638348.1"/>
    <property type="molecule type" value="Genomic_DNA"/>
</dbReference>
<feature type="region of interest" description="Disordered" evidence="2">
    <location>
        <begin position="102"/>
        <end position="124"/>
    </location>
</feature>
<proteinExistence type="predicted"/>
<evidence type="ECO:0000259" key="3">
    <source>
        <dbReference type="Pfam" id="PF16740"/>
    </source>
</evidence>
<dbReference type="Pfam" id="PF16740">
    <property type="entry name" value="SKA2"/>
    <property type="match status" value="1"/>
</dbReference>
<accession>A0AAN7ZG81</accession>
<keyword evidence="1" id="KW-0175">Coiled coil</keyword>